<feature type="transmembrane region" description="Helical" evidence="6">
    <location>
        <begin position="67"/>
        <end position="87"/>
    </location>
</feature>
<keyword evidence="5 6" id="KW-0472">Membrane</keyword>
<evidence type="ECO:0000256" key="6">
    <source>
        <dbReference type="SAM" id="Phobius"/>
    </source>
</evidence>
<dbReference type="InterPro" id="IPR011701">
    <property type="entry name" value="MFS"/>
</dbReference>
<dbReference type="KEGG" id="haq:DU484_05675"/>
<feature type="transmembrane region" description="Helical" evidence="6">
    <location>
        <begin position="182"/>
        <end position="202"/>
    </location>
</feature>
<evidence type="ECO:0000256" key="3">
    <source>
        <dbReference type="ARBA" id="ARBA00022692"/>
    </source>
</evidence>
<gene>
    <name evidence="8" type="ORF">DU484_05675</name>
</gene>
<feature type="transmembrane region" description="Helical" evidence="6">
    <location>
        <begin position="94"/>
        <end position="113"/>
    </location>
</feature>
<accession>A0A345EB29</accession>
<evidence type="ECO:0000313" key="9">
    <source>
        <dbReference type="Proteomes" id="UP000252985"/>
    </source>
</evidence>
<dbReference type="Proteomes" id="UP000252985">
    <property type="component" value="Chromosome"/>
</dbReference>
<comment type="subcellular location">
    <subcellularLocation>
        <location evidence="1">Cell membrane</location>
        <topology evidence="1">Multi-pass membrane protein</topology>
    </subcellularLocation>
</comment>
<feature type="transmembrane region" description="Helical" evidence="6">
    <location>
        <begin position="267"/>
        <end position="286"/>
    </location>
</feature>
<evidence type="ECO:0000256" key="1">
    <source>
        <dbReference type="ARBA" id="ARBA00004651"/>
    </source>
</evidence>
<dbReference type="GO" id="GO:0022857">
    <property type="term" value="F:transmembrane transporter activity"/>
    <property type="evidence" value="ECO:0007669"/>
    <property type="project" value="InterPro"/>
</dbReference>
<evidence type="ECO:0000256" key="5">
    <source>
        <dbReference type="ARBA" id="ARBA00023136"/>
    </source>
</evidence>
<reference evidence="8 9" key="1">
    <citation type="submission" date="2018-07" db="EMBL/GenBank/DDBJ databases">
        <title>Genome sequences of Haloplanus sp. CBA1112.</title>
        <authorList>
            <person name="Kim Y.B."/>
            <person name="Roh S.W."/>
        </authorList>
    </citation>
    <scope>NUCLEOTIDE SEQUENCE [LARGE SCALE GENOMIC DNA]</scope>
    <source>
        <strain evidence="8 9">CBA1112</strain>
    </source>
</reference>
<feature type="transmembrane region" description="Helical" evidence="6">
    <location>
        <begin position="119"/>
        <end position="140"/>
    </location>
</feature>
<evidence type="ECO:0000259" key="7">
    <source>
        <dbReference type="PROSITE" id="PS50850"/>
    </source>
</evidence>
<dbReference type="InterPro" id="IPR036259">
    <property type="entry name" value="MFS_trans_sf"/>
</dbReference>
<keyword evidence="3 6" id="KW-0812">Transmembrane</keyword>
<feature type="transmembrane region" description="Helical" evidence="6">
    <location>
        <begin position="223"/>
        <end position="247"/>
    </location>
</feature>
<dbReference type="RefSeq" id="WP_114605344.1">
    <property type="nucleotide sequence ID" value="NZ_CP031148.1"/>
</dbReference>
<dbReference type="SUPFAM" id="SSF103473">
    <property type="entry name" value="MFS general substrate transporter"/>
    <property type="match status" value="1"/>
</dbReference>
<dbReference type="GO" id="GO:0005886">
    <property type="term" value="C:plasma membrane"/>
    <property type="evidence" value="ECO:0007669"/>
    <property type="project" value="UniProtKB-SubCell"/>
</dbReference>
<organism evidence="8 9">
    <name type="scientific">Haloplanus rubicundus</name>
    <dbReference type="NCBI Taxonomy" id="1547898"/>
    <lineage>
        <taxon>Archaea</taxon>
        <taxon>Methanobacteriati</taxon>
        <taxon>Methanobacteriota</taxon>
        <taxon>Stenosarchaea group</taxon>
        <taxon>Halobacteria</taxon>
        <taxon>Halobacteriales</taxon>
        <taxon>Haloferacaceae</taxon>
        <taxon>Haloplanus</taxon>
    </lineage>
</organism>
<evidence type="ECO:0000256" key="2">
    <source>
        <dbReference type="ARBA" id="ARBA00022475"/>
    </source>
</evidence>
<dbReference type="AlphaFoldDB" id="A0A345EB29"/>
<proteinExistence type="predicted"/>
<feature type="transmembrane region" description="Helical" evidence="6">
    <location>
        <begin position="384"/>
        <end position="405"/>
    </location>
</feature>
<sequence>MIGVERSRDAVARVRTAANELRGDGRGWVLVVVAVGWALAIGVRLVFPALLPAVRRSFGMSLSTAGLLITVLWGAYASMQFPGGILADRYGERAVLVAAIALGGLGVVAVAAATTTVTFFLGTVGVGVGVGLYGTTRLTVLSDVFTDRTGTAIGIAQATGNVGTMALPPLAATIAAAVGWRLGFGALVPAFAVVAVALALVIPRRSGDADAPPVRPLWADVRAVGRALTTRALGLGTLCMILMMFVYQSFTGFYPTYLVVEKGLSESGAATILGLFFASAVVVQPIAGAARDRVGTRVTMTAILAGAVCALVALPLAESRAGILAVTLLASTQLAFWPIGNTYIVETVPDEAKGTGFGLVRTGFIGLGASGPVVVGALGDAGRFDAAFFLLAGVATVVLALGQVLPPVGR</sequence>
<evidence type="ECO:0000313" key="8">
    <source>
        <dbReference type="EMBL" id="AXG09401.1"/>
    </source>
</evidence>
<dbReference type="InterPro" id="IPR020846">
    <property type="entry name" value="MFS_dom"/>
</dbReference>
<dbReference type="Gene3D" id="1.20.1250.20">
    <property type="entry name" value="MFS general substrate transporter like domains"/>
    <property type="match status" value="2"/>
</dbReference>
<dbReference type="EMBL" id="CP031148">
    <property type="protein sequence ID" value="AXG09401.1"/>
    <property type="molecule type" value="Genomic_DNA"/>
</dbReference>
<keyword evidence="2" id="KW-1003">Cell membrane</keyword>
<evidence type="ECO:0000256" key="4">
    <source>
        <dbReference type="ARBA" id="ARBA00022989"/>
    </source>
</evidence>
<feature type="transmembrane region" description="Helical" evidence="6">
    <location>
        <begin position="357"/>
        <end position="378"/>
    </location>
</feature>
<dbReference type="PROSITE" id="PS50850">
    <property type="entry name" value="MFS"/>
    <property type="match status" value="1"/>
</dbReference>
<feature type="domain" description="Major facilitator superfamily (MFS) profile" evidence="7">
    <location>
        <begin position="29"/>
        <end position="410"/>
    </location>
</feature>
<dbReference type="PANTHER" id="PTHR43124:SF3">
    <property type="entry name" value="CHLORAMPHENICOL EFFLUX PUMP RV0191"/>
    <property type="match status" value="1"/>
</dbReference>
<dbReference type="GeneID" id="37286447"/>
<name>A0A345EB29_9EURY</name>
<feature type="transmembrane region" description="Helical" evidence="6">
    <location>
        <begin position="152"/>
        <end position="176"/>
    </location>
</feature>
<dbReference type="InterPro" id="IPR050189">
    <property type="entry name" value="MFS_Efflux_Transporters"/>
</dbReference>
<keyword evidence="4 6" id="KW-1133">Transmembrane helix</keyword>
<feature type="transmembrane region" description="Helical" evidence="6">
    <location>
        <begin position="28"/>
        <end position="47"/>
    </location>
</feature>
<dbReference type="Pfam" id="PF07690">
    <property type="entry name" value="MFS_1"/>
    <property type="match status" value="1"/>
</dbReference>
<feature type="transmembrane region" description="Helical" evidence="6">
    <location>
        <begin position="323"/>
        <end position="345"/>
    </location>
</feature>
<feature type="transmembrane region" description="Helical" evidence="6">
    <location>
        <begin position="298"/>
        <end position="317"/>
    </location>
</feature>
<dbReference type="PANTHER" id="PTHR43124">
    <property type="entry name" value="PURINE EFFLUX PUMP PBUE"/>
    <property type="match status" value="1"/>
</dbReference>
<protein>
    <submittedName>
        <fullName evidence="8">MFS transporter</fullName>
    </submittedName>
</protein>